<evidence type="ECO:0000313" key="4">
    <source>
        <dbReference type="Proteomes" id="UP000728032"/>
    </source>
</evidence>
<dbReference type="InterPro" id="IPR051625">
    <property type="entry name" value="Signaling_Regulatory_Domain"/>
</dbReference>
<feature type="repeat" description="RCC1" evidence="2">
    <location>
        <begin position="106"/>
        <end position="136"/>
    </location>
</feature>
<gene>
    <name evidence="3" type="ORF">ONB1V03_LOCUS14543</name>
</gene>
<dbReference type="Pfam" id="PF00415">
    <property type="entry name" value="RCC1"/>
    <property type="match status" value="1"/>
</dbReference>
<keyword evidence="4" id="KW-1185">Reference proteome</keyword>
<evidence type="ECO:0000313" key="3">
    <source>
        <dbReference type="EMBL" id="CAD7657918.1"/>
    </source>
</evidence>
<dbReference type="PRINTS" id="PR00633">
    <property type="entry name" value="RCCNDNSATION"/>
</dbReference>
<dbReference type="OrthoDB" id="10051363at2759"/>
<dbReference type="AlphaFoldDB" id="A0A7R9MD12"/>
<protein>
    <submittedName>
        <fullName evidence="3">Uncharacterized protein</fullName>
    </submittedName>
</protein>
<reference evidence="3" key="1">
    <citation type="submission" date="2020-11" db="EMBL/GenBank/DDBJ databases">
        <authorList>
            <person name="Tran Van P."/>
        </authorList>
    </citation>
    <scope>NUCLEOTIDE SEQUENCE</scope>
</reference>
<name>A0A7R9MD12_9ACAR</name>
<dbReference type="PROSITE" id="PS00626">
    <property type="entry name" value="RCC1_2"/>
    <property type="match status" value="1"/>
</dbReference>
<dbReference type="InterPro" id="IPR000408">
    <property type="entry name" value="Reg_chr_condens"/>
</dbReference>
<dbReference type="Gene3D" id="2.130.10.30">
    <property type="entry name" value="Regulator of chromosome condensation 1/beta-lactamase-inhibitor protein II"/>
    <property type="match status" value="1"/>
</dbReference>
<dbReference type="EMBL" id="CAJPVJ010013925">
    <property type="protein sequence ID" value="CAG2175104.1"/>
    <property type="molecule type" value="Genomic_DNA"/>
</dbReference>
<dbReference type="PROSITE" id="PS50012">
    <property type="entry name" value="RCC1_3"/>
    <property type="match status" value="3"/>
</dbReference>
<dbReference type="PANTHER" id="PTHR22872">
    <property type="entry name" value="BTK-BINDING PROTEIN-RELATED"/>
    <property type="match status" value="1"/>
</dbReference>
<dbReference type="Proteomes" id="UP000728032">
    <property type="component" value="Unassembled WGS sequence"/>
</dbReference>
<dbReference type="EMBL" id="OC928750">
    <property type="protein sequence ID" value="CAD7657918.1"/>
    <property type="molecule type" value="Genomic_DNA"/>
</dbReference>
<dbReference type="SUPFAM" id="SSF50985">
    <property type="entry name" value="RCC1/BLIP-II"/>
    <property type="match status" value="1"/>
</dbReference>
<evidence type="ECO:0000256" key="2">
    <source>
        <dbReference type="PROSITE-ProRule" id="PRU00235"/>
    </source>
</evidence>
<dbReference type="Pfam" id="PF13540">
    <property type="entry name" value="RCC1_2"/>
    <property type="match status" value="1"/>
</dbReference>
<evidence type="ECO:0000256" key="1">
    <source>
        <dbReference type="ARBA" id="ARBA00022737"/>
    </source>
</evidence>
<proteinExistence type="predicted"/>
<keyword evidence="1" id="KW-0677">Repeat</keyword>
<organism evidence="3">
    <name type="scientific">Oppiella nova</name>
    <dbReference type="NCBI Taxonomy" id="334625"/>
    <lineage>
        <taxon>Eukaryota</taxon>
        <taxon>Metazoa</taxon>
        <taxon>Ecdysozoa</taxon>
        <taxon>Arthropoda</taxon>
        <taxon>Chelicerata</taxon>
        <taxon>Arachnida</taxon>
        <taxon>Acari</taxon>
        <taxon>Acariformes</taxon>
        <taxon>Sarcoptiformes</taxon>
        <taxon>Oribatida</taxon>
        <taxon>Brachypylina</taxon>
        <taxon>Oppioidea</taxon>
        <taxon>Oppiidae</taxon>
        <taxon>Oppiella</taxon>
    </lineage>
</organism>
<sequence>MVYGLGDNSYGCLGLGHNKSIQSPQLIPQLCHQKIQTFITGYDFVLAMNSVNHIHSWGRYVWGQLGRDVTQEKVYSKPERISFFDDKDVQQISCGGHHSLALTSNGQVYGWGCNEYGEIGCEDQRNILTKKKPKVY</sequence>
<feature type="repeat" description="RCC1" evidence="2">
    <location>
        <begin position="52"/>
        <end position="105"/>
    </location>
</feature>
<dbReference type="PANTHER" id="PTHR22872:SF10">
    <property type="entry name" value="ULTRAVIOLET-B RECEPTOR UVR8"/>
    <property type="match status" value="1"/>
</dbReference>
<feature type="repeat" description="RCC1" evidence="2">
    <location>
        <begin position="1"/>
        <end position="51"/>
    </location>
</feature>
<accession>A0A7R9MD12</accession>
<dbReference type="InterPro" id="IPR009091">
    <property type="entry name" value="RCC1/BLIP-II"/>
</dbReference>